<keyword evidence="11" id="KW-0333">Golgi apparatus</keyword>
<dbReference type="Pfam" id="PF09325">
    <property type="entry name" value="Vps5"/>
    <property type="match status" value="1"/>
</dbReference>
<feature type="compositionally biased region" description="Polar residues" evidence="14">
    <location>
        <begin position="29"/>
        <end position="46"/>
    </location>
</feature>
<reference evidence="16" key="1">
    <citation type="submission" date="2019-08" db="EMBL/GenBank/DDBJ databases">
        <title>Reference gene set and small RNA set construction with multiple tissues from Davidia involucrata Baill.</title>
        <authorList>
            <person name="Yang H."/>
            <person name="Zhou C."/>
            <person name="Li G."/>
            <person name="Wang J."/>
            <person name="Gao P."/>
            <person name="Wang M."/>
            <person name="Wang R."/>
            <person name="Zhao Y."/>
        </authorList>
    </citation>
    <scope>NUCLEOTIDE SEQUENCE</scope>
    <source>
        <tissue evidence="16">Mixed with DoveR01_LX</tissue>
    </source>
</reference>
<feature type="region of interest" description="Disordered" evidence="14">
    <location>
        <begin position="26"/>
        <end position="54"/>
    </location>
</feature>
<evidence type="ECO:0000256" key="14">
    <source>
        <dbReference type="SAM" id="MobiDB-lite"/>
    </source>
</evidence>
<evidence type="ECO:0000256" key="7">
    <source>
        <dbReference type="ARBA" id="ARBA00022490"/>
    </source>
</evidence>
<feature type="coiled-coil region" evidence="13">
    <location>
        <begin position="331"/>
        <end position="368"/>
    </location>
</feature>
<dbReference type="PANTHER" id="PTHR46757:SF11">
    <property type="entry name" value="SORTING NEXIN 2A"/>
    <property type="match status" value="1"/>
</dbReference>
<dbReference type="GO" id="GO:0090351">
    <property type="term" value="P:seedling development"/>
    <property type="evidence" value="ECO:0007669"/>
    <property type="project" value="UniProtKB-ARBA"/>
</dbReference>
<evidence type="ECO:0000256" key="8">
    <source>
        <dbReference type="ARBA" id="ARBA00022553"/>
    </source>
</evidence>
<evidence type="ECO:0000256" key="1">
    <source>
        <dbReference type="ARBA" id="ARBA00004125"/>
    </source>
</evidence>
<dbReference type="InterPro" id="IPR036871">
    <property type="entry name" value="PX_dom_sf"/>
</dbReference>
<dbReference type="GO" id="GO:0051604">
    <property type="term" value="P:protein maturation"/>
    <property type="evidence" value="ECO:0007669"/>
    <property type="project" value="UniProtKB-ARBA"/>
</dbReference>
<evidence type="ECO:0000256" key="4">
    <source>
        <dbReference type="ARBA" id="ARBA00004546"/>
    </source>
</evidence>
<dbReference type="InterPro" id="IPR044279">
    <property type="entry name" value="SNX2A/B"/>
</dbReference>
<dbReference type="GO" id="GO:0015031">
    <property type="term" value="P:protein transport"/>
    <property type="evidence" value="ECO:0007669"/>
    <property type="project" value="UniProtKB-KW"/>
</dbReference>
<dbReference type="InterPro" id="IPR015404">
    <property type="entry name" value="Vps5_C"/>
</dbReference>
<dbReference type="GO" id="GO:0030904">
    <property type="term" value="C:retromer complex"/>
    <property type="evidence" value="ECO:0007669"/>
    <property type="project" value="UniProtKB-ARBA"/>
</dbReference>
<evidence type="ECO:0000256" key="11">
    <source>
        <dbReference type="ARBA" id="ARBA00023034"/>
    </source>
</evidence>
<name>A0A5B7ATZ7_DAVIN</name>
<dbReference type="FunFam" id="1.20.1270.60:FF:000081">
    <property type="entry name" value="Sorting nexin 2B"/>
    <property type="match status" value="1"/>
</dbReference>
<proteinExistence type="inferred from homology"/>
<evidence type="ECO:0000256" key="5">
    <source>
        <dbReference type="ARBA" id="ARBA00010883"/>
    </source>
</evidence>
<evidence type="ECO:0000256" key="6">
    <source>
        <dbReference type="ARBA" id="ARBA00022448"/>
    </source>
</evidence>
<dbReference type="InterPro" id="IPR001683">
    <property type="entry name" value="PX_dom"/>
</dbReference>
<accession>A0A5B7ATZ7</accession>
<dbReference type="GO" id="GO:0035091">
    <property type="term" value="F:phosphatidylinositol binding"/>
    <property type="evidence" value="ECO:0007669"/>
    <property type="project" value="InterPro"/>
</dbReference>
<dbReference type="GO" id="GO:0005829">
    <property type="term" value="C:cytosol"/>
    <property type="evidence" value="ECO:0007669"/>
    <property type="project" value="UniProtKB-ARBA"/>
</dbReference>
<keyword evidence="8" id="KW-0597">Phosphoprotein</keyword>
<evidence type="ECO:0000256" key="10">
    <source>
        <dbReference type="ARBA" id="ARBA00022927"/>
    </source>
</evidence>
<dbReference type="InterPro" id="IPR027267">
    <property type="entry name" value="AH/BAR_dom_sf"/>
</dbReference>
<dbReference type="SUPFAM" id="SSF64268">
    <property type="entry name" value="PX domain"/>
    <property type="match status" value="1"/>
</dbReference>
<dbReference type="EMBL" id="GHES01029598">
    <property type="protein sequence ID" value="MPA60157.1"/>
    <property type="molecule type" value="Transcribed_RNA"/>
</dbReference>
<keyword evidence="10" id="KW-0653">Protein transport</keyword>
<evidence type="ECO:0000313" key="16">
    <source>
        <dbReference type="EMBL" id="MPA60157.1"/>
    </source>
</evidence>
<dbReference type="FunFam" id="3.30.1520.10:FF:000059">
    <property type="entry name" value="Sorting nexin 2B"/>
    <property type="match status" value="1"/>
</dbReference>
<dbReference type="AlphaFoldDB" id="A0A5B7ATZ7"/>
<dbReference type="SMART" id="SM00312">
    <property type="entry name" value="PX"/>
    <property type="match status" value="1"/>
</dbReference>
<dbReference type="PROSITE" id="PS50195">
    <property type="entry name" value="PX"/>
    <property type="match status" value="1"/>
</dbReference>
<dbReference type="GO" id="GO:0032585">
    <property type="term" value="C:multivesicular body membrane"/>
    <property type="evidence" value="ECO:0007669"/>
    <property type="project" value="UniProtKB-ARBA"/>
</dbReference>
<evidence type="ECO:0000256" key="13">
    <source>
        <dbReference type="SAM" id="Coils"/>
    </source>
</evidence>
<dbReference type="PANTHER" id="PTHR46757">
    <property type="entry name" value="SORTING NEXIN-RELATED"/>
    <property type="match status" value="1"/>
</dbReference>
<feature type="domain" description="PX" evidence="15">
    <location>
        <begin position="144"/>
        <end position="264"/>
    </location>
</feature>
<comment type="similarity">
    <text evidence="5">Belongs to the sorting nexin family.</text>
</comment>
<gene>
    <name evidence="16" type="ORF">Din_029598</name>
</gene>
<evidence type="ECO:0000256" key="12">
    <source>
        <dbReference type="ARBA" id="ARBA00023136"/>
    </source>
</evidence>
<dbReference type="Gene3D" id="1.20.1270.60">
    <property type="entry name" value="Arfaptin homology (AH) domain/BAR domain"/>
    <property type="match status" value="1"/>
</dbReference>
<keyword evidence="12" id="KW-0472">Membrane</keyword>
<organism evidence="16">
    <name type="scientific">Davidia involucrata</name>
    <name type="common">Dove tree</name>
    <dbReference type="NCBI Taxonomy" id="16924"/>
    <lineage>
        <taxon>Eukaryota</taxon>
        <taxon>Viridiplantae</taxon>
        <taxon>Streptophyta</taxon>
        <taxon>Embryophyta</taxon>
        <taxon>Tracheophyta</taxon>
        <taxon>Spermatophyta</taxon>
        <taxon>Magnoliopsida</taxon>
        <taxon>eudicotyledons</taxon>
        <taxon>Gunneridae</taxon>
        <taxon>Pentapetalae</taxon>
        <taxon>asterids</taxon>
        <taxon>Cornales</taxon>
        <taxon>Nyssaceae</taxon>
        <taxon>Davidia</taxon>
    </lineage>
</organism>
<dbReference type="GO" id="GO:0005794">
    <property type="term" value="C:Golgi apparatus"/>
    <property type="evidence" value="ECO:0007669"/>
    <property type="project" value="UniProtKB-SubCell"/>
</dbReference>
<evidence type="ECO:0000256" key="3">
    <source>
        <dbReference type="ARBA" id="ARBA00004496"/>
    </source>
</evidence>
<comment type="subcellular location">
    <subcellularLocation>
        <location evidence="3">Cytoplasm</location>
    </subcellularLocation>
    <subcellularLocation>
        <location evidence="1">Endosome membrane</location>
        <topology evidence="1">Peripheral membrane protein</topology>
        <orientation evidence="1">Cytoplasmic side</orientation>
    </subcellularLocation>
    <subcellularLocation>
        <location evidence="4">Golgi apparatus</location>
        <location evidence="4">trans-Golgi network membrane</location>
        <topology evidence="4">Peripheral membrane protein</topology>
        <orientation evidence="4">Cytoplasmic side</orientation>
    </subcellularLocation>
    <subcellularLocation>
        <location evidence="2">Prevacuolar compartment membrane</location>
        <topology evidence="2">Peripheral membrane protein</topology>
        <orientation evidence="2">Cytoplasmic side</orientation>
    </subcellularLocation>
</comment>
<keyword evidence="9" id="KW-0967">Endosome</keyword>
<dbReference type="CDD" id="cd07596">
    <property type="entry name" value="BAR_SNX"/>
    <property type="match status" value="1"/>
</dbReference>
<feature type="coiled-coil region" evidence="13">
    <location>
        <begin position="455"/>
        <end position="528"/>
    </location>
</feature>
<dbReference type="CDD" id="cd06865">
    <property type="entry name" value="PX_SNX_like"/>
    <property type="match status" value="1"/>
</dbReference>
<evidence type="ECO:0000256" key="2">
    <source>
        <dbReference type="ARBA" id="ARBA00004179"/>
    </source>
</evidence>
<evidence type="ECO:0000256" key="9">
    <source>
        <dbReference type="ARBA" id="ARBA00022753"/>
    </source>
</evidence>
<keyword evidence="6" id="KW-0813">Transport</keyword>
<dbReference type="Gene3D" id="3.30.1520.10">
    <property type="entry name" value="Phox-like domain"/>
    <property type="match status" value="1"/>
</dbReference>
<keyword evidence="13" id="KW-0175">Coiled coil</keyword>
<protein>
    <submittedName>
        <fullName evidence="16">Putative sorting nexin 2B</fullName>
    </submittedName>
</protein>
<dbReference type="Pfam" id="PF00787">
    <property type="entry name" value="PX"/>
    <property type="match status" value="1"/>
</dbReference>
<sequence length="570" mass="63805">MMGSENQGFEKAQLYASREEMESLVLDDSLTSKSSSNYRSAMTTLSKTHHPLSPPIIITPADTDPLLSPPPPPPSYTDFKNPNSFNNSYIEPPSYRDAIFSPLDVDNGVEVNGVESPATDSEKSMVFSRSSSSSSSEYLKITVSNPQKELEASNSIVPGGNTYVTYLITTRTNLPEFGGSEFTVRRRFKDVVTLSDRLSEVYRGFFIPPRPDKSVVESQVMQKQEFVEQRRVALEKYLQKLASHPVIKKSDELRVFLQVHGKLPLPTSTDVASRMLDGAAKLPKQLFGDSASVIGLQDVVQPAKGGRDLLRIFKELKQSVANDWGASKPAVEEEDNEFLEKKEKLHDLEKQLNNASQQAESLVKAQQNMGETMGELGLAFIKLTKFENVEAMLNTQRIRAGDMKNVATAAVKASRFYRELNAQTVKHLDTLHEYLGLMLAVHTAFSDRSSALLTVQTLLSELSSLHSRAEKLEAVSSKTFGGDKSRIRKIEEFKETIKVAEDAKNCAVREYERIKENNRSEFDRLERERQADFINMLKGFVIDQVTYTEKIGNEWAKVAEETSGYVKESA</sequence>
<keyword evidence="7" id="KW-0963">Cytoplasm</keyword>
<evidence type="ECO:0000259" key="15">
    <source>
        <dbReference type="PROSITE" id="PS50195"/>
    </source>
</evidence>